<proteinExistence type="predicted"/>
<protein>
    <submittedName>
        <fullName evidence="1">Uncharacterized protein</fullName>
    </submittedName>
</protein>
<reference evidence="1 2" key="1">
    <citation type="submission" date="2021-03" db="EMBL/GenBank/DDBJ databases">
        <title>Complete Genome Sequences of Two Lysobacter Strains Isolated from Sea Water (Lysobacter caseinilyticus) and Soil (Lysobacter helvus) in South Korea.</title>
        <authorList>
            <person name="Watanabe Y."/>
            <person name="Arakawa K."/>
        </authorList>
    </citation>
    <scope>NUCLEOTIDE SEQUENCE [LARGE SCALE GENOMIC DNA]</scope>
    <source>
        <strain evidence="1 2">KVB24</strain>
    </source>
</reference>
<sequence length="495" mass="55260">MQHKADAHRECCSDAGCDSGLRNNYFEGKRLTADAFRVEQDYLIDRRRLLNRAIHGWGVVYGFKMAMAPPDERGVGGRFQLGAGLALDACGRELVRVRGAPVGLREVVLIDDKGRRLSREDAGLGDADARNPSRIDPTRECWLLSVHYAEQAMDPVPVTDPCSCERNEWDHVCETVRFSLQRVNCRTCCDQHDCTLDCECGTGPCCDEHRTGKDPIEQGAVVAQRLRKHPVQRGGCRCLCEHLTGLRFHDDCDCLTEIEEPCARVRVDLRHGVPLACVVLRHDAECDCWGFDDTFEACGPRRLVKRNDLLFDLIRGCDLTRISAIGWKPWHRLDTLVPYKDFQASFGDEDPADNTRNLTRDYWVEFSRPVRADTVRPDCFSMTITIAEDEAGWYESRRVPIIDVIKSGGPDPQHITRATLVVEAGWATDAVTVKKHKIFNKDEALVEIAVFGDYIVDCNGQTVDANAVGLSPAPTGNGTPGGTFHSNFRVAQSDA</sequence>
<evidence type="ECO:0000313" key="1">
    <source>
        <dbReference type="EMBL" id="BCT91011.1"/>
    </source>
</evidence>
<keyword evidence="2" id="KW-1185">Reference proteome</keyword>
<dbReference type="EMBL" id="AP024545">
    <property type="protein sequence ID" value="BCT91011.1"/>
    <property type="molecule type" value="Genomic_DNA"/>
</dbReference>
<dbReference type="RefSeq" id="WP_213435049.1">
    <property type="nucleotide sequence ID" value="NZ_AP024545.1"/>
</dbReference>
<name>A0ABM7Q1C7_9GAMM</name>
<evidence type="ECO:0000313" key="2">
    <source>
        <dbReference type="Proteomes" id="UP000681317"/>
    </source>
</evidence>
<accession>A0ABM7Q1C7</accession>
<organism evidence="1 2">
    <name type="scientific">Noviluteimonas caseinilytica</name>
    <dbReference type="NCBI Taxonomy" id="2675101"/>
    <lineage>
        <taxon>Bacteria</taxon>
        <taxon>Pseudomonadati</taxon>
        <taxon>Pseudomonadota</taxon>
        <taxon>Gammaproteobacteria</taxon>
        <taxon>Lysobacterales</taxon>
        <taxon>Lysobacteraceae</taxon>
        <taxon>Noviluteimonas</taxon>
    </lineage>
</organism>
<dbReference type="Proteomes" id="UP000681317">
    <property type="component" value="Chromosome"/>
</dbReference>
<gene>
    <name evidence="1" type="ORF">LYSCAS_00350</name>
</gene>